<feature type="region of interest" description="Disordered" evidence="1">
    <location>
        <begin position="365"/>
        <end position="423"/>
    </location>
</feature>
<feature type="compositionally biased region" description="Low complexity" evidence="1">
    <location>
        <begin position="488"/>
        <end position="498"/>
    </location>
</feature>
<accession>A0AAU9X3B9</accession>
<feature type="region of interest" description="Disordered" evidence="1">
    <location>
        <begin position="476"/>
        <end position="534"/>
    </location>
</feature>
<name>A0AAU9X3B9_9CNID</name>
<feature type="compositionally biased region" description="Polar residues" evidence="1">
    <location>
        <begin position="382"/>
        <end position="391"/>
    </location>
</feature>
<feature type="non-terminal residue" evidence="2">
    <location>
        <position position="1"/>
    </location>
</feature>
<organism evidence="2 3">
    <name type="scientific">Pocillopora meandrina</name>
    <dbReference type="NCBI Taxonomy" id="46732"/>
    <lineage>
        <taxon>Eukaryota</taxon>
        <taxon>Metazoa</taxon>
        <taxon>Cnidaria</taxon>
        <taxon>Anthozoa</taxon>
        <taxon>Hexacorallia</taxon>
        <taxon>Scleractinia</taxon>
        <taxon>Astrocoeniina</taxon>
        <taxon>Pocilloporidae</taxon>
        <taxon>Pocillopora</taxon>
    </lineage>
</organism>
<evidence type="ECO:0000256" key="1">
    <source>
        <dbReference type="SAM" id="MobiDB-lite"/>
    </source>
</evidence>
<gene>
    <name evidence="2" type="ORF">PMEA_00016231</name>
</gene>
<reference evidence="2 3" key="1">
    <citation type="submission" date="2022-05" db="EMBL/GenBank/DDBJ databases">
        <authorList>
            <consortium name="Genoscope - CEA"/>
            <person name="William W."/>
        </authorList>
    </citation>
    <scope>NUCLEOTIDE SEQUENCE [LARGE SCALE GENOMIC DNA]</scope>
</reference>
<dbReference type="Proteomes" id="UP001159428">
    <property type="component" value="Unassembled WGS sequence"/>
</dbReference>
<proteinExistence type="predicted"/>
<evidence type="ECO:0008006" key="4">
    <source>
        <dbReference type="Google" id="ProtNLM"/>
    </source>
</evidence>
<feature type="compositionally biased region" description="Polar residues" evidence="1">
    <location>
        <begin position="177"/>
        <end position="188"/>
    </location>
</feature>
<feature type="compositionally biased region" description="Basic and acidic residues" evidence="1">
    <location>
        <begin position="299"/>
        <end position="316"/>
    </location>
</feature>
<evidence type="ECO:0000313" key="2">
    <source>
        <dbReference type="EMBL" id="CAH3135460.1"/>
    </source>
</evidence>
<feature type="compositionally biased region" description="Polar residues" evidence="1">
    <location>
        <begin position="405"/>
        <end position="423"/>
    </location>
</feature>
<comment type="caution">
    <text evidence="2">The sequence shown here is derived from an EMBL/GenBank/DDBJ whole genome shotgun (WGS) entry which is preliminary data.</text>
</comment>
<feature type="compositionally biased region" description="Polar residues" evidence="1">
    <location>
        <begin position="511"/>
        <end position="520"/>
    </location>
</feature>
<dbReference type="EMBL" id="CALNXJ010000029">
    <property type="protein sequence ID" value="CAH3135460.1"/>
    <property type="molecule type" value="Genomic_DNA"/>
</dbReference>
<feature type="compositionally biased region" description="Polar residues" evidence="1">
    <location>
        <begin position="289"/>
        <end position="298"/>
    </location>
</feature>
<keyword evidence="3" id="KW-1185">Reference proteome</keyword>
<protein>
    <recommendedName>
        <fullName evidence="4">Sfi1 spindle body domain-containing protein</fullName>
    </recommendedName>
</protein>
<feature type="region of interest" description="Disordered" evidence="1">
    <location>
        <begin position="271"/>
        <end position="335"/>
    </location>
</feature>
<feature type="region of interest" description="Disordered" evidence="1">
    <location>
        <begin position="175"/>
        <end position="199"/>
    </location>
</feature>
<sequence>LTSTAAHDFPYEHCHKASIQDLPITDEKCPYQSSKESSDEEWSDFSFYDLPDTLKDSFRRSVHPSEHMIPSHMVSRPPYHATAKAHRVHTLLDTEVGNPFSLAMEDSVNQLLSQETAPQNGNQTSESTTCGISTTSDVQDVITSTKAFDGSLFYRHSDLMLNGKHRRETRFEGLHQNGGQDAHVTNPNSSSLSSKASMKGHPDILVVPSEVSVHKTGRNGHGDVDKSENASYLERLKRSYPSNGSYSGSSSSQEILANKFMQRSKDAMIRREKQKVVPGSTFKKEHSPKSVSFANSVKGTDKLSKSYSSGKEDGNEQLRNSRPKEGHAQNGFPVQQEHTVQSNVVLSGRLGQNFVESGVQNNAVKRSFDQKPRLETTVAERNGQSKGNSSYGDPYDMALPPSPPTRDTCTNQSSDHCNSQRSSHSVRLLSLYGERNLFESNLSRNLASPSRQSNVSLGFSGNKVLSRSSLRSAGKSFLQQTNSKVDLSSRPSLMSSGRSGDDSLTIEELLSSGSVKSSPDNSPPYRFTPHFEKSSKREHSLDDYLDKRGNLLQDLSLRNSFSVDTSQRISSALWASRTSSPNSYQELLLKGRLFRRWYQKTRLKRLIKQEDDVKLQSAVTFWQTETQHKYFEAWRNARTVQLEKADKLRRKLMLQKGLSALRFAVSQHKQSVSEVQTRARARITAKYWLKWQKAVQTKVTDRLREAFDKWHLFKMDQNR</sequence>
<evidence type="ECO:0000313" key="3">
    <source>
        <dbReference type="Proteomes" id="UP001159428"/>
    </source>
</evidence>
<dbReference type="AlphaFoldDB" id="A0AAU9X3B9"/>
<feature type="compositionally biased region" description="Polar residues" evidence="1">
    <location>
        <begin position="476"/>
        <end position="486"/>
    </location>
</feature>